<name>A0A8T0HH55_CERPU</name>
<gene>
    <name evidence="2" type="ORF">KC19_6G135900</name>
</gene>
<feature type="signal peptide" evidence="1">
    <location>
        <begin position="1"/>
        <end position="22"/>
    </location>
</feature>
<evidence type="ECO:0000256" key="1">
    <source>
        <dbReference type="SAM" id="SignalP"/>
    </source>
</evidence>
<feature type="chain" id="PRO_5035873420" description="Secreted protein" evidence="1">
    <location>
        <begin position="23"/>
        <end position="66"/>
    </location>
</feature>
<dbReference type="Proteomes" id="UP000822688">
    <property type="component" value="Chromosome 6"/>
</dbReference>
<sequence length="66" mass="7089">MLLHLVLNSATVSCLLIHQKGAGCFIWNYFATVCFTDTSSLPLLLAIRQTIDTCIAAVTVTTSLAC</sequence>
<accession>A0A8T0HH55</accession>
<protein>
    <recommendedName>
        <fullName evidence="4">Secreted protein</fullName>
    </recommendedName>
</protein>
<evidence type="ECO:0000313" key="2">
    <source>
        <dbReference type="EMBL" id="KAG0570057.1"/>
    </source>
</evidence>
<dbReference type="EMBL" id="CM026427">
    <property type="protein sequence ID" value="KAG0570057.1"/>
    <property type="molecule type" value="Genomic_DNA"/>
</dbReference>
<organism evidence="2 3">
    <name type="scientific">Ceratodon purpureus</name>
    <name type="common">Fire moss</name>
    <name type="synonym">Dicranum purpureum</name>
    <dbReference type="NCBI Taxonomy" id="3225"/>
    <lineage>
        <taxon>Eukaryota</taxon>
        <taxon>Viridiplantae</taxon>
        <taxon>Streptophyta</taxon>
        <taxon>Embryophyta</taxon>
        <taxon>Bryophyta</taxon>
        <taxon>Bryophytina</taxon>
        <taxon>Bryopsida</taxon>
        <taxon>Dicranidae</taxon>
        <taxon>Pseudoditrichales</taxon>
        <taxon>Ditrichaceae</taxon>
        <taxon>Ceratodon</taxon>
    </lineage>
</organism>
<dbReference type="AlphaFoldDB" id="A0A8T0HH55"/>
<evidence type="ECO:0008006" key="4">
    <source>
        <dbReference type="Google" id="ProtNLM"/>
    </source>
</evidence>
<keyword evidence="3" id="KW-1185">Reference proteome</keyword>
<comment type="caution">
    <text evidence="2">The sequence shown here is derived from an EMBL/GenBank/DDBJ whole genome shotgun (WGS) entry which is preliminary data.</text>
</comment>
<proteinExistence type="predicted"/>
<evidence type="ECO:0000313" key="3">
    <source>
        <dbReference type="Proteomes" id="UP000822688"/>
    </source>
</evidence>
<keyword evidence="1" id="KW-0732">Signal</keyword>
<reference evidence="2 3" key="1">
    <citation type="submission" date="2020-06" db="EMBL/GenBank/DDBJ databases">
        <title>WGS assembly of Ceratodon purpureus strain R40.</title>
        <authorList>
            <person name="Carey S.B."/>
            <person name="Jenkins J."/>
            <person name="Shu S."/>
            <person name="Lovell J.T."/>
            <person name="Sreedasyam A."/>
            <person name="Maumus F."/>
            <person name="Tiley G.P."/>
            <person name="Fernandez-Pozo N."/>
            <person name="Barry K."/>
            <person name="Chen C."/>
            <person name="Wang M."/>
            <person name="Lipzen A."/>
            <person name="Daum C."/>
            <person name="Saski C.A."/>
            <person name="Payton A.C."/>
            <person name="Mcbreen J.C."/>
            <person name="Conrad R.E."/>
            <person name="Kollar L.M."/>
            <person name="Olsson S."/>
            <person name="Huttunen S."/>
            <person name="Landis J.B."/>
            <person name="Wickett N.J."/>
            <person name="Johnson M.G."/>
            <person name="Rensing S.A."/>
            <person name="Grimwood J."/>
            <person name="Schmutz J."/>
            <person name="Mcdaniel S.F."/>
        </authorList>
    </citation>
    <scope>NUCLEOTIDE SEQUENCE [LARGE SCALE GENOMIC DNA]</scope>
    <source>
        <strain evidence="2 3">R40</strain>
    </source>
</reference>